<dbReference type="RefSeq" id="WP_111325420.1">
    <property type="nucleotide sequence ID" value="NZ_BIFX01000001.1"/>
</dbReference>
<evidence type="ECO:0000256" key="2">
    <source>
        <dbReference type="ARBA" id="ARBA00022670"/>
    </source>
</evidence>
<keyword evidence="4" id="KW-0378">Hydrolase</keyword>
<dbReference type="AlphaFoldDB" id="A0A326U3F7"/>
<gene>
    <name evidence="9" type="ORF">EI42_05146</name>
</gene>
<dbReference type="NCBIfam" id="NF000642">
    <property type="entry name" value="PRK00024.1"/>
    <property type="match status" value="1"/>
</dbReference>
<dbReference type="InterPro" id="IPR001405">
    <property type="entry name" value="UPF0758"/>
</dbReference>
<dbReference type="SUPFAM" id="SSF47781">
    <property type="entry name" value="RuvA domain 2-like"/>
    <property type="match status" value="1"/>
</dbReference>
<dbReference type="GO" id="GO:0006508">
    <property type="term" value="P:proteolysis"/>
    <property type="evidence" value="ECO:0007669"/>
    <property type="project" value="UniProtKB-KW"/>
</dbReference>
<evidence type="ECO:0000256" key="6">
    <source>
        <dbReference type="ARBA" id="ARBA00023049"/>
    </source>
</evidence>
<dbReference type="PANTHER" id="PTHR30471:SF3">
    <property type="entry name" value="UPF0758 PROTEIN YEES-RELATED"/>
    <property type="match status" value="1"/>
</dbReference>
<evidence type="ECO:0000313" key="9">
    <source>
        <dbReference type="EMBL" id="PZW23348.1"/>
    </source>
</evidence>
<dbReference type="OrthoDB" id="9804482at2"/>
<dbReference type="PROSITE" id="PS01302">
    <property type="entry name" value="UPF0758"/>
    <property type="match status" value="1"/>
</dbReference>
<reference evidence="9 10" key="1">
    <citation type="submission" date="2018-06" db="EMBL/GenBank/DDBJ databases">
        <title>Genomic Encyclopedia of Archaeal and Bacterial Type Strains, Phase II (KMG-II): from individual species to whole genera.</title>
        <authorList>
            <person name="Goeker M."/>
        </authorList>
    </citation>
    <scope>NUCLEOTIDE SEQUENCE [LARGE SCALE GENOMIC DNA]</scope>
    <source>
        <strain evidence="9 10">ATCC BAA-1881</strain>
    </source>
</reference>
<evidence type="ECO:0000256" key="5">
    <source>
        <dbReference type="ARBA" id="ARBA00022833"/>
    </source>
</evidence>
<evidence type="ECO:0000313" key="10">
    <source>
        <dbReference type="Proteomes" id="UP000248806"/>
    </source>
</evidence>
<dbReference type="GO" id="GO:0008237">
    <property type="term" value="F:metallopeptidase activity"/>
    <property type="evidence" value="ECO:0007669"/>
    <property type="project" value="UniProtKB-KW"/>
</dbReference>
<keyword evidence="10" id="KW-1185">Reference proteome</keyword>
<dbReference type="CDD" id="cd08071">
    <property type="entry name" value="MPN_DUF2466"/>
    <property type="match status" value="1"/>
</dbReference>
<dbReference type="Pfam" id="PF20582">
    <property type="entry name" value="UPF0758_N"/>
    <property type="match status" value="1"/>
</dbReference>
<evidence type="ECO:0000256" key="1">
    <source>
        <dbReference type="ARBA" id="ARBA00010243"/>
    </source>
</evidence>
<dbReference type="InterPro" id="IPR010994">
    <property type="entry name" value="RuvA_2-like"/>
</dbReference>
<dbReference type="InterPro" id="IPR046778">
    <property type="entry name" value="UPF0758_N"/>
</dbReference>
<keyword evidence="6" id="KW-0482">Metalloprotease</keyword>
<dbReference type="Proteomes" id="UP000248806">
    <property type="component" value="Unassembled WGS sequence"/>
</dbReference>
<accession>A0A326U3F7</accession>
<dbReference type="InterPro" id="IPR025657">
    <property type="entry name" value="RadC_JAB"/>
</dbReference>
<feature type="domain" description="MPN" evidence="8">
    <location>
        <begin position="116"/>
        <end position="238"/>
    </location>
</feature>
<dbReference type="PROSITE" id="PS50249">
    <property type="entry name" value="MPN"/>
    <property type="match status" value="1"/>
</dbReference>
<name>A0A326U3F7_THEHA</name>
<evidence type="ECO:0000256" key="4">
    <source>
        <dbReference type="ARBA" id="ARBA00022801"/>
    </source>
</evidence>
<dbReference type="InterPro" id="IPR037518">
    <property type="entry name" value="MPN"/>
</dbReference>
<dbReference type="GO" id="GO:0046872">
    <property type="term" value="F:metal ion binding"/>
    <property type="evidence" value="ECO:0007669"/>
    <property type="project" value="UniProtKB-KW"/>
</dbReference>
<comment type="caution">
    <text evidence="9">The sequence shown here is derived from an EMBL/GenBank/DDBJ whole genome shotgun (WGS) entry which is preliminary data.</text>
</comment>
<dbReference type="Gene3D" id="3.40.140.10">
    <property type="entry name" value="Cytidine Deaminase, domain 2"/>
    <property type="match status" value="1"/>
</dbReference>
<keyword evidence="5" id="KW-0862">Zinc</keyword>
<evidence type="ECO:0000259" key="8">
    <source>
        <dbReference type="PROSITE" id="PS50249"/>
    </source>
</evidence>
<proteinExistence type="inferred from homology"/>
<organism evidence="9 10">
    <name type="scientific">Thermosporothrix hazakensis</name>
    <dbReference type="NCBI Taxonomy" id="644383"/>
    <lineage>
        <taxon>Bacteria</taxon>
        <taxon>Bacillati</taxon>
        <taxon>Chloroflexota</taxon>
        <taxon>Ktedonobacteria</taxon>
        <taxon>Ktedonobacterales</taxon>
        <taxon>Thermosporotrichaceae</taxon>
        <taxon>Thermosporothrix</taxon>
    </lineage>
</organism>
<evidence type="ECO:0000256" key="3">
    <source>
        <dbReference type="ARBA" id="ARBA00022723"/>
    </source>
</evidence>
<sequence>MLDLIEDQPPVEYHATVHDLPVDDRPRERLQQGGAETLSTVDLLAIILRTGTKQDNVIELSQKLLAKYGGLSGLVTATFQELCNEYGMGAAKSAQLKAALELGKRLSTLQPMQRYRIRSAADVATLLRMEMMYLDHEEIHILVLDAKQQVIEHVKRYKGTVNGAMLRVSEIFRHAIIRNCPNIIVCHNHPSGDPTPSEEDYEVTEQLIQAGHLLDITLLDHIIIGNPDYASIREEAYPGRFQW</sequence>
<evidence type="ECO:0000256" key="7">
    <source>
        <dbReference type="RuleBase" id="RU003797"/>
    </source>
</evidence>
<protein>
    <submittedName>
        <fullName evidence="9">DNA repair protein RadC</fullName>
    </submittedName>
</protein>
<dbReference type="InterPro" id="IPR020891">
    <property type="entry name" value="UPF0758_CS"/>
</dbReference>
<keyword evidence="2" id="KW-0645">Protease</keyword>
<dbReference type="NCBIfam" id="TIGR00608">
    <property type="entry name" value="radc"/>
    <property type="match status" value="1"/>
</dbReference>
<dbReference type="Pfam" id="PF04002">
    <property type="entry name" value="RadC"/>
    <property type="match status" value="1"/>
</dbReference>
<dbReference type="EMBL" id="QKUF01000027">
    <property type="protein sequence ID" value="PZW23348.1"/>
    <property type="molecule type" value="Genomic_DNA"/>
</dbReference>
<keyword evidence="3" id="KW-0479">Metal-binding</keyword>
<comment type="similarity">
    <text evidence="1 7">Belongs to the UPF0758 family.</text>
</comment>
<dbReference type="PANTHER" id="PTHR30471">
    <property type="entry name" value="DNA REPAIR PROTEIN RADC"/>
    <property type="match status" value="1"/>
</dbReference>